<dbReference type="Pfam" id="PF00854">
    <property type="entry name" value="PTR2"/>
    <property type="match status" value="1"/>
</dbReference>
<dbReference type="EMBL" id="LT934112">
    <property type="protein sequence ID" value="VAH12604.1"/>
    <property type="molecule type" value="Genomic_DNA"/>
</dbReference>
<feature type="transmembrane region" description="Helical" evidence="6">
    <location>
        <begin position="499"/>
        <end position="521"/>
    </location>
</feature>
<evidence type="ECO:0000256" key="4">
    <source>
        <dbReference type="ARBA" id="ARBA00022989"/>
    </source>
</evidence>
<evidence type="ECO:0000313" key="8">
    <source>
        <dbReference type="Proteomes" id="UP000324705"/>
    </source>
</evidence>
<reference evidence="7 8" key="1">
    <citation type="submission" date="2017-09" db="EMBL/GenBank/DDBJ databases">
        <authorList>
            <consortium name="International Durum Wheat Genome Sequencing Consortium (IDWGSC)"/>
            <person name="Milanesi L."/>
        </authorList>
    </citation>
    <scope>NUCLEOTIDE SEQUENCE [LARGE SCALE GENOMIC DNA]</scope>
    <source>
        <strain evidence="8">cv. Svevo</strain>
    </source>
</reference>
<dbReference type="InterPro" id="IPR036259">
    <property type="entry name" value="MFS_trans_sf"/>
</dbReference>
<dbReference type="Proteomes" id="UP000324705">
    <property type="component" value="Chromosome 1B"/>
</dbReference>
<organism evidence="7 8">
    <name type="scientific">Triticum turgidum subsp. durum</name>
    <name type="common">Durum wheat</name>
    <name type="synonym">Triticum durum</name>
    <dbReference type="NCBI Taxonomy" id="4567"/>
    <lineage>
        <taxon>Eukaryota</taxon>
        <taxon>Viridiplantae</taxon>
        <taxon>Streptophyta</taxon>
        <taxon>Embryophyta</taxon>
        <taxon>Tracheophyta</taxon>
        <taxon>Spermatophyta</taxon>
        <taxon>Magnoliopsida</taxon>
        <taxon>Liliopsida</taxon>
        <taxon>Poales</taxon>
        <taxon>Poaceae</taxon>
        <taxon>BOP clade</taxon>
        <taxon>Pooideae</taxon>
        <taxon>Triticodae</taxon>
        <taxon>Triticeae</taxon>
        <taxon>Triticinae</taxon>
        <taxon>Triticum</taxon>
    </lineage>
</organism>
<evidence type="ECO:0000256" key="3">
    <source>
        <dbReference type="ARBA" id="ARBA00022692"/>
    </source>
</evidence>
<keyword evidence="3 6" id="KW-0812">Transmembrane</keyword>
<gene>
    <name evidence="7" type="ORF">TRITD_1Bv1G007270</name>
</gene>
<feature type="transmembrane region" description="Helical" evidence="6">
    <location>
        <begin position="158"/>
        <end position="177"/>
    </location>
</feature>
<dbReference type="GO" id="GO:0022857">
    <property type="term" value="F:transmembrane transporter activity"/>
    <property type="evidence" value="ECO:0007669"/>
    <property type="project" value="InterPro"/>
</dbReference>
<comment type="similarity">
    <text evidence="2">Belongs to the major facilitator superfamily. Proton-dependent oligopeptide transporter (POT/PTR) (TC 2.A.17) family.</text>
</comment>
<feature type="transmembrane region" description="Helical" evidence="6">
    <location>
        <begin position="380"/>
        <end position="399"/>
    </location>
</feature>
<evidence type="ECO:0000256" key="2">
    <source>
        <dbReference type="ARBA" id="ARBA00005982"/>
    </source>
</evidence>
<sequence length="542" mass="59003">MEVERSSWSEDGNLVQDAVDYRGCPASRSNTGSWLGAASVVGIELCERLATMGIAVNLVTYLTDTMHLPSAASANVVTDFMGTSFLLCFLGGFLADAFLGRYLTIAIFALMGVLYVCLYLIALGTGGLKSSVSGFGTDQFDERDDRERAAMGYFFDRFFFFISLGTLLAVTVLVYIQDHVGRSWAYGLCSGAMLVAIAVFLSGTKRYRYKRSSGSPVVHILQVLVAAARKRGLKQPLTAAALYEDRPEHARIHHTAQFWCLDNAAVMAGEEDNEVGPDGRPAPNPWKLCSVSRVEEVKMVARLMPVWATTILFWTIYAQMITFSVEQATTMDRRIGGFEIPAASLTVFFVGAIMLTLAVYDRVFIPLCRNLTGRPGFTNLEKIGIGLVLSIIGMVAAAICEKKRLTVASTATNGTALPISVFMLIPQFLLVGAGEAFIYTGQLDFFITRSPKSMKTMSTGLFLTTLSLGFFLSSALVSLVRGATTWLGDTINHSRLDYFYWLLAVLGAINLAAYLLCAMWATPAASSKAEQPHHGTAADEKC</sequence>
<evidence type="ECO:0000313" key="7">
    <source>
        <dbReference type="EMBL" id="VAH12604.1"/>
    </source>
</evidence>
<evidence type="ECO:0000256" key="5">
    <source>
        <dbReference type="ARBA" id="ARBA00023136"/>
    </source>
</evidence>
<keyword evidence="5 6" id="KW-0472">Membrane</keyword>
<dbReference type="SUPFAM" id="SSF103473">
    <property type="entry name" value="MFS general substrate transporter"/>
    <property type="match status" value="1"/>
</dbReference>
<keyword evidence="8" id="KW-1185">Reference proteome</keyword>
<evidence type="ECO:0000256" key="6">
    <source>
        <dbReference type="SAM" id="Phobius"/>
    </source>
</evidence>
<dbReference type="Gramene" id="TRITD1Bv1G007270.2">
    <property type="protein sequence ID" value="TRITD1Bv1G007270.2"/>
    <property type="gene ID" value="TRITD1Bv1G007270"/>
</dbReference>
<feature type="transmembrane region" description="Helical" evidence="6">
    <location>
        <begin position="300"/>
        <end position="320"/>
    </location>
</feature>
<evidence type="ECO:0000256" key="1">
    <source>
        <dbReference type="ARBA" id="ARBA00004141"/>
    </source>
</evidence>
<dbReference type="Gene3D" id="1.20.1250.20">
    <property type="entry name" value="MFS general substrate transporter like domains"/>
    <property type="match status" value="1"/>
</dbReference>
<name>A0A9R0QM96_TRITD</name>
<dbReference type="AlphaFoldDB" id="A0A9R0QM96"/>
<feature type="transmembrane region" description="Helical" evidence="6">
    <location>
        <begin position="460"/>
        <end position="479"/>
    </location>
</feature>
<dbReference type="PANTHER" id="PTHR11654">
    <property type="entry name" value="OLIGOPEPTIDE TRANSPORTER-RELATED"/>
    <property type="match status" value="1"/>
</dbReference>
<feature type="transmembrane region" description="Helical" evidence="6">
    <location>
        <begin position="183"/>
        <end position="201"/>
    </location>
</feature>
<proteinExistence type="inferred from homology"/>
<comment type="subcellular location">
    <subcellularLocation>
        <location evidence="1">Membrane</location>
        <topology evidence="1">Multi-pass membrane protein</topology>
    </subcellularLocation>
</comment>
<dbReference type="InterPro" id="IPR000109">
    <property type="entry name" value="POT_fam"/>
</dbReference>
<feature type="transmembrane region" description="Helical" evidence="6">
    <location>
        <begin position="76"/>
        <end position="95"/>
    </location>
</feature>
<feature type="transmembrane region" description="Helical" evidence="6">
    <location>
        <begin position="101"/>
        <end position="121"/>
    </location>
</feature>
<protein>
    <submittedName>
        <fullName evidence="7">Uncharacterized protein</fullName>
    </submittedName>
</protein>
<accession>A0A9R0QM96</accession>
<feature type="transmembrane region" description="Helical" evidence="6">
    <location>
        <begin position="340"/>
        <end position="360"/>
    </location>
</feature>
<feature type="transmembrane region" description="Helical" evidence="6">
    <location>
        <begin position="419"/>
        <end position="439"/>
    </location>
</feature>
<keyword evidence="4 6" id="KW-1133">Transmembrane helix</keyword>
<dbReference type="GO" id="GO:0016020">
    <property type="term" value="C:membrane"/>
    <property type="evidence" value="ECO:0007669"/>
    <property type="project" value="UniProtKB-SubCell"/>
</dbReference>